<evidence type="ECO:0000313" key="3">
    <source>
        <dbReference type="Proteomes" id="UP000316213"/>
    </source>
</evidence>
<reference evidence="2 3" key="1">
    <citation type="submission" date="2019-02" db="EMBL/GenBank/DDBJ databases">
        <title>Deep-cultivation of Planctomycetes and their phenomic and genomic characterization uncovers novel biology.</title>
        <authorList>
            <person name="Wiegand S."/>
            <person name="Jogler M."/>
            <person name="Boedeker C."/>
            <person name="Pinto D."/>
            <person name="Vollmers J."/>
            <person name="Rivas-Marin E."/>
            <person name="Kohn T."/>
            <person name="Peeters S.H."/>
            <person name="Heuer A."/>
            <person name="Rast P."/>
            <person name="Oberbeckmann S."/>
            <person name="Bunk B."/>
            <person name="Jeske O."/>
            <person name="Meyerdierks A."/>
            <person name="Storesund J.E."/>
            <person name="Kallscheuer N."/>
            <person name="Luecker S."/>
            <person name="Lage O.M."/>
            <person name="Pohl T."/>
            <person name="Merkel B.J."/>
            <person name="Hornburger P."/>
            <person name="Mueller R.-W."/>
            <person name="Bruemmer F."/>
            <person name="Labrenz M."/>
            <person name="Spormann A.M."/>
            <person name="Op Den Camp H."/>
            <person name="Overmann J."/>
            <person name="Amann R."/>
            <person name="Jetten M.S.M."/>
            <person name="Mascher T."/>
            <person name="Medema M.H."/>
            <person name="Devos D.P."/>
            <person name="Kaster A.-K."/>
            <person name="Ovreas L."/>
            <person name="Rohde M."/>
            <person name="Galperin M.Y."/>
            <person name="Jogler C."/>
        </authorList>
    </citation>
    <scope>NUCLEOTIDE SEQUENCE [LARGE SCALE GENOMIC DNA]</scope>
    <source>
        <strain evidence="2 3">Pla100</strain>
    </source>
</reference>
<keyword evidence="3" id="KW-1185">Reference proteome</keyword>
<evidence type="ECO:0000313" key="2">
    <source>
        <dbReference type="EMBL" id="TWT94291.1"/>
    </source>
</evidence>
<dbReference type="RefSeq" id="WP_231603217.1">
    <property type="nucleotide sequence ID" value="NZ_SJPM01000008.1"/>
</dbReference>
<feature type="signal peptide" evidence="1">
    <location>
        <begin position="1"/>
        <end position="26"/>
    </location>
</feature>
<keyword evidence="1" id="KW-0732">Signal</keyword>
<dbReference type="AlphaFoldDB" id="A0A5C6A5E8"/>
<protein>
    <submittedName>
        <fullName evidence="2">Uncharacterized protein</fullName>
    </submittedName>
</protein>
<name>A0A5C6A5E8_9BACT</name>
<proteinExistence type="predicted"/>
<gene>
    <name evidence="2" type="ORF">Pla100_39020</name>
</gene>
<feature type="chain" id="PRO_5022750079" evidence="1">
    <location>
        <begin position="27"/>
        <end position="275"/>
    </location>
</feature>
<comment type="caution">
    <text evidence="2">The sequence shown here is derived from an EMBL/GenBank/DDBJ whole genome shotgun (WGS) entry which is preliminary data.</text>
</comment>
<dbReference type="Proteomes" id="UP000316213">
    <property type="component" value="Unassembled WGS sequence"/>
</dbReference>
<accession>A0A5C6A5E8</accession>
<organism evidence="2 3">
    <name type="scientific">Neorhodopirellula pilleata</name>
    <dbReference type="NCBI Taxonomy" id="2714738"/>
    <lineage>
        <taxon>Bacteria</taxon>
        <taxon>Pseudomonadati</taxon>
        <taxon>Planctomycetota</taxon>
        <taxon>Planctomycetia</taxon>
        <taxon>Pirellulales</taxon>
        <taxon>Pirellulaceae</taxon>
        <taxon>Neorhodopirellula</taxon>
    </lineage>
</organism>
<dbReference type="EMBL" id="SJPM01000008">
    <property type="protein sequence ID" value="TWT94291.1"/>
    <property type="molecule type" value="Genomic_DNA"/>
</dbReference>
<sequence length="275" mass="27596" precursor="true">MKRSHFSSRGFGLFCVLFGTTCTLMAATTARAGGEDVAMAGLFAAMDGGQVEAQFIPQNAAKANLLVKNLTDKPIQIQLPAAFAGVPILAQGMMGGMGGGMGGMGGGGMGGGGGGQAMGGGGGGMGGGMGGGGMGGGMGGMGGGGGMFTVRPGKVQKVALNTVCLEHGKPDPNPRMKYAIVPLEKVTTDPKVAILCEALGNGQVAQNTAQAVAWNLMDGLSWDELAKKNRVESKYTGNIKFFSGVELQAARAIVSEVTRLADTAPESPGYDASLN</sequence>
<evidence type="ECO:0000256" key="1">
    <source>
        <dbReference type="SAM" id="SignalP"/>
    </source>
</evidence>